<feature type="region of interest" description="Disordered" evidence="2">
    <location>
        <begin position="390"/>
        <end position="422"/>
    </location>
</feature>
<feature type="compositionally biased region" description="Acidic residues" evidence="2">
    <location>
        <begin position="411"/>
        <end position="422"/>
    </location>
</feature>
<evidence type="ECO:0000313" key="4">
    <source>
        <dbReference type="Proteomes" id="UP000317650"/>
    </source>
</evidence>
<accession>A0A4S8J1H2</accession>
<gene>
    <name evidence="3" type="ORF">C4D60_Mb11t03560</name>
</gene>
<feature type="coiled-coil region" evidence="1">
    <location>
        <begin position="244"/>
        <end position="341"/>
    </location>
</feature>
<dbReference type="AlphaFoldDB" id="A0A4S8J1H2"/>
<organism evidence="3 4">
    <name type="scientific">Musa balbisiana</name>
    <name type="common">Banana</name>
    <dbReference type="NCBI Taxonomy" id="52838"/>
    <lineage>
        <taxon>Eukaryota</taxon>
        <taxon>Viridiplantae</taxon>
        <taxon>Streptophyta</taxon>
        <taxon>Embryophyta</taxon>
        <taxon>Tracheophyta</taxon>
        <taxon>Spermatophyta</taxon>
        <taxon>Magnoliopsida</taxon>
        <taxon>Liliopsida</taxon>
        <taxon>Zingiberales</taxon>
        <taxon>Musaceae</taxon>
        <taxon>Musa</taxon>
    </lineage>
</organism>
<evidence type="ECO:0000256" key="1">
    <source>
        <dbReference type="SAM" id="Coils"/>
    </source>
</evidence>
<dbReference type="EMBL" id="PYDT01000007">
    <property type="protein sequence ID" value="THU55153.1"/>
    <property type="molecule type" value="Genomic_DNA"/>
</dbReference>
<evidence type="ECO:0000256" key="2">
    <source>
        <dbReference type="SAM" id="MobiDB-lite"/>
    </source>
</evidence>
<comment type="caution">
    <text evidence="3">The sequence shown here is derived from an EMBL/GenBank/DDBJ whole genome shotgun (WGS) entry which is preliminary data.</text>
</comment>
<sequence length="422" mass="46213">MSVAWLVEAGLSPAPREMVNLATVRGGHTSGVTSPRQSAELRVGSRETPVDIAADRPQKKAKASIKRKLDTPAVRPEEGMTKRVARDWQRDFVQGEAGPSRGAVGKAPREPSIHDLCRLPVGTPGETYQARAMGGLPEGQPSDPLVARWEGLTRGDRVWADGEAAAAFSRGGLYPNMARELYVLPSDVLLSKSTKSLLWGHHYAAALMDRVRDAGRALGVLIDRNIELHRQIEEVRTGVAPEAVAAAEQRASDLDAEVTRLKSEVSAVVQRASDFEAEGTRLKARVKEAEEQNKDLQTLLGTTRTEVRLANKEAVTLAQKLEEARAEAKRASEALAVETHQRSEKDKKLIEDYKESSGFQLGLVRSGQVTYEYGYRIALARFKACHPGLEVEENPFGSRPEDSSVNMPDDVSFDDSFEAPKE</sequence>
<keyword evidence="4" id="KW-1185">Reference proteome</keyword>
<name>A0A4S8J1H2_MUSBA</name>
<feature type="compositionally biased region" description="Basic and acidic residues" evidence="2">
    <location>
        <begin position="43"/>
        <end position="58"/>
    </location>
</feature>
<keyword evidence="1" id="KW-0175">Coiled coil</keyword>
<proteinExistence type="predicted"/>
<reference evidence="3 4" key="1">
    <citation type="journal article" date="2019" name="Nat. Plants">
        <title>Genome sequencing of Musa balbisiana reveals subgenome evolution and function divergence in polyploid bananas.</title>
        <authorList>
            <person name="Yao X."/>
        </authorList>
    </citation>
    <scope>NUCLEOTIDE SEQUENCE [LARGE SCALE GENOMIC DNA]</scope>
    <source>
        <strain evidence="4">cv. DH-PKW</strain>
        <tissue evidence="3">Leaves</tissue>
    </source>
</reference>
<evidence type="ECO:0000313" key="3">
    <source>
        <dbReference type="EMBL" id="THU55153.1"/>
    </source>
</evidence>
<feature type="region of interest" description="Disordered" evidence="2">
    <location>
        <begin position="26"/>
        <end position="82"/>
    </location>
</feature>
<feature type="compositionally biased region" description="Basic and acidic residues" evidence="2">
    <location>
        <begin position="67"/>
        <end position="82"/>
    </location>
</feature>
<dbReference type="Proteomes" id="UP000317650">
    <property type="component" value="Chromosome 11"/>
</dbReference>
<protein>
    <submittedName>
        <fullName evidence="3">Uncharacterized protein</fullName>
    </submittedName>
</protein>